<evidence type="ECO:0000313" key="9">
    <source>
        <dbReference type="EMBL" id="CAB4557378.1"/>
    </source>
</evidence>
<feature type="domain" description="Helicase ATP-binding" evidence="6">
    <location>
        <begin position="416"/>
        <end position="591"/>
    </location>
</feature>
<proteinExistence type="predicted"/>
<protein>
    <submittedName>
        <fullName evidence="9">Unannotated protein</fullName>
    </submittedName>
</protein>
<dbReference type="AlphaFoldDB" id="A0A6J6D6T5"/>
<feature type="compositionally biased region" description="Gly residues" evidence="5">
    <location>
        <begin position="792"/>
        <end position="817"/>
    </location>
</feature>
<dbReference type="PANTHER" id="PTHR47959:SF13">
    <property type="entry name" value="ATP-DEPENDENT RNA HELICASE RHLE"/>
    <property type="match status" value="1"/>
</dbReference>
<evidence type="ECO:0000256" key="4">
    <source>
        <dbReference type="ARBA" id="ARBA00022840"/>
    </source>
</evidence>
<dbReference type="PROSITE" id="PS51192">
    <property type="entry name" value="HELICASE_ATP_BIND_1"/>
    <property type="match status" value="1"/>
</dbReference>
<keyword evidence="4" id="KW-0067">ATP-binding</keyword>
<dbReference type="EMBL" id="CAEZTF010000036">
    <property type="protein sequence ID" value="CAB4557378.1"/>
    <property type="molecule type" value="Genomic_DNA"/>
</dbReference>
<dbReference type="Gene3D" id="3.40.50.300">
    <property type="entry name" value="P-loop containing nucleotide triphosphate hydrolases"/>
    <property type="match status" value="2"/>
</dbReference>
<keyword evidence="3" id="KW-0347">Helicase</keyword>
<accession>A0A6J6D6T5</accession>
<dbReference type="CDD" id="cd00268">
    <property type="entry name" value="DEADc"/>
    <property type="match status" value="1"/>
</dbReference>
<feature type="compositionally biased region" description="Basic and acidic residues" evidence="5">
    <location>
        <begin position="138"/>
        <end position="157"/>
    </location>
</feature>
<dbReference type="InterPro" id="IPR027417">
    <property type="entry name" value="P-loop_NTPase"/>
</dbReference>
<dbReference type="InterPro" id="IPR011545">
    <property type="entry name" value="DEAD/DEAH_box_helicase_dom"/>
</dbReference>
<keyword evidence="2" id="KW-0378">Hydrolase</keyword>
<dbReference type="InterPro" id="IPR014014">
    <property type="entry name" value="RNA_helicase_DEAD_Q_motif"/>
</dbReference>
<dbReference type="GO" id="GO:0005829">
    <property type="term" value="C:cytosol"/>
    <property type="evidence" value="ECO:0007669"/>
    <property type="project" value="TreeGrafter"/>
</dbReference>
<dbReference type="PROSITE" id="PS51194">
    <property type="entry name" value="HELICASE_CTER"/>
    <property type="match status" value="1"/>
</dbReference>
<keyword evidence="1" id="KW-0547">Nucleotide-binding</keyword>
<dbReference type="PANTHER" id="PTHR47959">
    <property type="entry name" value="ATP-DEPENDENT RNA HELICASE RHLE-RELATED"/>
    <property type="match status" value="1"/>
</dbReference>
<evidence type="ECO:0000259" key="7">
    <source>
        <dbReference type="PROSITE" id="PS51194"/>
    </source>
</evidence>
<dbReference type="SMART" id="SM00487">
    <property type="entry name" value="DEXDc"/>
    <property type="match status" value="1"/>
</dbReference>
<organism evidence="9">
    <name type="scientific">freshwater metagenome</name>
    <dbReference type="NCBI Taxonomy" id="449393"/>
    <lineage>
        <taxon>unclassified sequences</taxon>
        <taxon>metagenomes</taxon>
        <taxon>ecological metagenomes</taxon>
    </lineage>
</organism>
<feature type="compositionally biased region" description="Basic and acidic residues" evidence="5">
    <location>
        <begin position="819"/>
        <end position="830"/>
    </location>
</feature>
<feature type="region of interest" description="Disordered" evidence="5">
    <location>
        <begin position="1"/>
        <end position="360"/>
    </location>
</feature>
<reference evidence="9" key="1">
    <citation type="submission" date="2020-05" db="EMBL/GenBank/DDBJ databases">
        <authorList>
            <person name="Chiriac C."/>
            <person name="Salcher M."/>
            <person name="Ghai R."/>
            <person name="Kavagutti S V."/>
        </authorList>
    </citation>
    <scope>NUCLEOTIDE SEQUENCE</scope>
</reference>
<feature type="compositionally biased region" description="Basic and acidic residues" evidence="5">
    <location>
        <begin position="290"/>
        <end position="360"/>
    </location>
</feature>
<feature type="compositionally biased region" description="Basic residues" evidence="5">
    <location>
        <begin position="12"/>
        <end position="22"/>
    </location>
</feature>
<feature type="compositionally biased region" description="Basic and acidic residues" evidence="5">
    <location>
        <begin position="185"/>
        <end position="201"/>
    </location>
</feature>
<dbReference type="CDD" id="cd18787">
    <property type="entry name" value="SF2_C_DEAD"/>
    <property type="match status" value="1"/>
</dbReference>
<sequence>MPSFGKSDARAPKKAIAGRKPRTSTADKAAAKSGFPKGAGNGRAGSNFKPKEDGRGGRSEFRASNTDAPRAPRAKGAFFEARAPKTYGSRDERPSYGNRDDRAPREDRGGYQGRSERPSYGRDDRAPKSRDSGFSGNERGKFGDRDARPSYGDRDSRPSYGNRDNAGRSERPSYGRPGSAAGGRNSREMNGGREDRGRDWTPRSGEGTGRPSRPSYNSDRPSYGNRDDRAPRTDDRGGRPSFGRGRDDRDARPARRDGTSRDSGFADKNRTFGNREDRPARSGFGGGFGDRNRAERPSYGKSDSTRFEDRTVKRGWSEDRGRDSGRDSSREERNPNRPDRAARDDSRESSFRGARDSNPNKKAFFEDKVLERLDAVEASEAITTDTFAEMGLHPRILEALTGMGAASPFPIQASTIPAAISGRDVLGRGKTGSGKTIAFTVPLVMKLVAAGSVPRKPGKPRALILAPTRELADQIDRTVNGIARAVGFYTTCIYGGVPQRKQENAMSRGVDIVVATPGRLEDLISQRIIDLSEVETLVVDEADHMCDLGFIEGVRRIMRATGDSQKLLFSATLDREVDALVKEFLPDPYVYEVPNEENDTANIIHRVMTVDPEDRSQVLLRLVQGHGKSIIFTRTKMTAERLSESLTAAGVPAARLHGDLNQNQRNRNLERFTKGGCRVLVATDVAARGIHVDDVAFVIQVDPPEEYKTYLHRSGRTGRANKEGTVITLIPRSRRRRMEDLLRRAERDGIFSEVRPASELLVELAGPIAPIPAPESLDFGDSRGGSSREGGRGGSGRSGGGRGGSGGGRGNYGGSGKGRWADKPKGEGRPRAKKYAN</sequence>
<feature type="compositionally biased region" description="Basic and acidic residues" evidence="5">
    <location>
        <begin position="88"/>
        <end position="131"/>
    </location>
</feature>
<feature type="region of interest" description="Disordered" evidence="5">
    <location>
        <begin position="772"/>
        <end position="837"/>
    </location>
</feature>
<gene>
    <name evidence="9" type="ORF">UFOPK1618_00295</name>
</gene>
<dbReference type="GO" id="GO:0003676">
    <property type="term" value="F:nucleic acid binding"/>
    <property type="evidence" value="ECO:0007669"/>
    <property type="project" value="InterPro"/>
</dbReference>
<dbReference type="InterPro" id="IPR001650">
    <property type="entry name" value="Helicase_C-like"/>
</dbReference>
<name>A0A6J6D6T5_9ZZZZ</name>
<dbReference type="Pfam" id="PF00270">
    <property type="entry name" value="DEAD"/>
    <property type="match status" value="1"/>
</dbReference>
<evidence type="ECO:0000256" key="2">
    <source>
        <dbReference type="ARBA" id="ARBA00022801"/>
    </source>
</evidence>
<dbReference type="InterPro" id="IPR050079">
    <property type="entry name" value="DEAD_box_RNA_helicase"/>
</dbReference>
<dbReference type="Pfam" id="PF00271">
    <property type="entry name" value="Helicase_C"/>
    <property type="match status" value="1"/>
</dbReference>
<dbReference type="GO" id="GO:0003724">
    <property type="term" value="F:RNA helicase activity"/>
    <property type="evidence" value="ECO:0007669"/>
    <property type="project" value="InterPro"/>
</dbReference>
<evidence type="ECO:0000256" key="3">
    <source>
        <dbReference type="ARBA" id="ARBA00022806"/>
    </source>
</evidence>
<feature type="compositionally biased region" description="Basic and acidic residues" evidence="5">
    <location>
        <begin position="225"/>
        <end position="280"/>
    </location>
</feature>
<evidence type="ECO:0000259" key="8">
    <source>
        <dbReference type="PROSITE" id="PS51195"/>
    </source>
</evidence>
<evidence type="ECO:0000256" key="1">
    <source>
        <dbReference type="ARBA" id="ARBA00022741"/>
    </source>
</evidence>
<dbReference type="InterPro" id="IPR014001">
    <property type="entry name" value="Helicase_ATP-bd"/>
</dbReference>
<feature type="domain" description="DEAD-box RNA helicase Q" evidence="8">
    <location>
        <begin position="385"/>
        <end position="413"/>
    </location>
</feature>
<evidence type="ECO:0000259" key="6">
    <source>
        <dbReference type="PROSITE" id="PS51192"/>
    </source>
</evidence>
<feature type="compositionally biased region" description="Basic and acidic residues" evidence="5">
    <location>
        <begin position="49"/>
        <end position="61"/>
    </location>
</feature>
<dbReference type="InterPro" id="IPR044742">
    <property type="entry name" value="DEAD/DEAH_RhlB"/>
</dbReference>
<dbReference type="SUPFAM" id="SSF52540">
    <property type="entry name" value="P-loop containing nucleoside triphosphate hydrolases"/>
    <property type="match status" value="1"/>
</dbReference>
<dbReference type="GO" id="GO:0005524">
    <property type="term" value="F:ATP binding"/>
    <property type="evidence" value="ECO:0007669"/>
    <property type="project" value="UniProtKB-KW"/>
</dbReference>
<dbReference type="SMART" id="SM00490">
    <property type="entry name" value="HELICc"/>
    <property type="match status" value="1"/>
</dbReference>
<dbReference type="GO" id="GO:0016787">
    <property type="term" value="F:hydrolase activity"/>
    <property type="evidence" value="ECO:0007669"/>
    <property type="project" value="UniProtKB-KW"/>
</dbReference>
<evidence type="ECO:0000256" key="5">
    <source>
        <dbReference type="SAM" id="MobiDB-lite"/>
    </source>
</evidence>
<feature type="domain" description="Helicase C-terminal" evidence="7">
    <location>
        <begin position="614"/>
        <end position="762"/>
    </location>
</feature>
<dbReference type="PROSITE" id="PS51195">
    <property type="entry name" value="Q_MOTIF"/>
    <property type="match status" value="1"/>
</dbReference>